<keyword evidence="4 5" id="KW-0963">Cytoplasm</keyword>
<evidence type="ECO:0000256" key="3">
    <source>
        <dbReference type="ARBA" id="ARBA00018111"/>
    </source>
</evidence>
<dbReference type="GO" id="GO:0005737">
    <property type="term" value="C:cytoplasm"/>
    <property type="evidence" value="ECO:0007669"/>
    <property type="project" value="UniProtKB-SubCell"/>
</dbReference>
<evidence type="ECO:0000256" key="5">
    <source>
        <dbReference type="HAMAP-Rule" id="MF_01114"/>
    </source>
</evidence>
<dbReference type="EMBL" id="DWUQ01000042">
    <property type="protein sequence ID" value="HJD43839.1"/>
    <property type="molecule type" value="Genomic_DNA"/>
</dbReference>
<feature type="domain" description="RecX third three-helical" evidence="9">
    <location>
        <begin position="140"/>
        <end position="185"/>
    </location>
</feature>
<feature type="region of interest" description="Disordered" evidence="7">
    <location>
        <begin position="1"/>
        <end position="46"/>
    </location>
</feature>
<comment type="subcellular location">
    <subcellularLocation>
        <location evidence="1 5">Cytoplasm</location>
    </subcellularLocation>
</comment>
<evidence type="ECO:0000256" key="6">
    <source>
        <dbReference type="SAM" id="Coils"/>
    </source>
</evidence>
<comment type="function">
    <text evidence="5">Modulates RecA activity.</text>
</comment>
<evidence type="ECO:0000259" key="8">
    <source>
        <dbReference type="Pfam" id="PF02631"/>
    </source>
</evidence>
<comment type="similarity">
    <text evidence="2 5">Belongs to the RecX family.</text>
</comment>
<sequence length="194" mass="22550">MSDQWSFPQFDDEPFESDPDERKANAASLRRSSTANRSVAVPAKRTGPSLKARAIDLLSRREHSRVELQRKLIRHADSAEQLEQLLDELEQEKWLSDERFAHSLLNRRAHKHGSRRIIQELKQNGISAQHIATLEASLRDTEFDRAYDVWERKFNQLPADDKAYAKQYRFLVSRGFSPSVFQQILSHVKSHTLD</sequence>
<dbReference type="InterPro" id="IPR053925">
    <property type="entry name" value="RecX_HTH_3rd"/>
</dbReference>
<evidence type="ECO:0000259" key="9">
    <source>
        <dbReference type="Pfam" id="PF21981"/>
    </source>
</evidence>
<dbReference type="Gene3D" id="1.10.10.10">
    <property type="entry name" value="Winged helix-like DNA-binding domain superfamily/Winged helix DNA-binding domain"/>
    <property type="match status" value="3"/>
</dbReference>
<protein>
    <recommendedName>
        <fullName evidence="3 5">Regulatory protein RecX</fullName>
    </recommendedName>
</protein>
<dbReference type="InterPro" id="IPR053924">
    <property type="entry name" value="RecX_HTH_2nd"/>
</dbReference>
<dbReference type="InterPro" id="IPR036388">
    <property type="entry name" value="WH-like_DNA-bd_sf"/>
</dbReference>
<dbReference type="PANTHER" id="PTHR33602">
    <property type="entry name" value="REGULATORY PROTEIN RECX FAMILY PROTEIN"/>
    <property type="match status" value="1"/>
</dbReference>
<reference evidence="10" key="2">
    <citation type="submission" date="2021-04" db="EMBL/GenBank/DDBJ databases">
        <authorList>
            <person name="Gilroy R."/>
        </authorList>
    </citation>
    <scope>NUCLEOTIDE SEQUENCE</scope>
    <source>
        <strain evidence="10">9264</strain>
    </source>
</reference>
<evidence type="ECO:0000313" key="11">
    <source>
        <dbReference type="Proteomes" id="UP000823889"/>
    </source>
</evidence>
<accession>A0A9D2REP6</accession>
<gene>
    <name evidence="5 10" type="primary">recX</name>
    <name evidence="10" type="ORF">H9906_02280</name>
</gene>
<comment type="caution">
    <text evidence="10">The sequence shown here is derived from an EMBL/GenBank/DDBJ whole genome shotgun (WGS) entry which is preliminary data.</text>
</comment>
<dbReference type="InterPro" id="IPR003783">
    <property type="entry name" value="Regulatory_RecX"/>
</dbReference>
<feature type="compositionally biased region" description="Acidic residues" evidence="7">
    <location>
        <begin position="10"/>
        <end position="19"/>
    </location>
</feature>
<organism evidence="10 11">
    <name type="scientific">Candidatus Paenalcaligenes intestinipullorum</name>
    <dbReference type="NCBI Taxonomy" id="2838718"/>
    <lineage>
        <taxon>Bacteria</taxon>
        <taxon>Pseudomonadati</taxon>
        <taxon>Pseudomonadota</taxon>
        <taxon>Betaproteobacteria</taxon>
        <taxon>Burkholderiales</taxon>
        <taxon>Alcaligenaceae</taxon>
        <taxon>Paenalcaligenes</taxon>
    </lineage>
</organism>
<evidence type="ECO:0000256" key="7">
    <source>
        <dbReference type="SAM" id="MobiDB-lite"/>
    </source>
</evidence>
<proteinExistence type="inferred from homology"/>
<feature type="domain" description="RecX second three-helical" evidence="8">
    <location>
        <begin position="96"/>
        <end position="132"/>
    </location>
</feature>
<dbReference type="Proteomes" id="UP000823889">
    <property type="component" value="Unassembled WGS sequence"/>
</dbReference>
<evidence type="ECO:0000256" key="2">
    <source>
        <dbReference type="ARBA" id="ARBA00009695"/>
    </source>
</evidence>
<dbReference type="Pfam" id="PF02631">
    <property type="entry name" value="RecX_HTH2"/>
    <property type="match status" value="1"/>
</dbReference>
<feature type="coiled-coil region" evidence="6">
    <location>
        <begin position="65"/>
        <end position="99"/>
    </location>
</feature>
<dbReference type="AlphaFoldDB" id="A0A9D2REP6"/>
<evidence type="ECO:0000256" key="4">
    <source>
        <dbReference type="ARBA" id="ARBA00022490"/>
    </source>
</evidence>
<evidence type="ECO:0000256" key="1">
    <source>
        <dbReference type="ARBA" id="ARBA00004496"/>
    </source>
</evidence>
<keyword evidence="6" id="KW-0175">Coiled coil</keyword>
<dbReference type="PANTHER" id="PTHR33602:SF1">
    <property type="entry name" value="REGULATORY PROTEIN RECX FAMILY PROTEIN"/>
    <property type="match status" value="1"/>
</dbReference>
<dbReference type="Pfam" id="PF21981">
    <property type="entry name" value="RecX_HTH3"/>
    <property type="match status" value="1"/>
</dbReference>
<reference evidence="10" key="1">
    <citation type="journal article" date="2021" name="PeerJ">
        <title>Extensive microbial diversity within the chicken gut microbiome revealed by metagenomics and culture.</title>
        <authorList>
            <person name="Gilroy R."/>
            <person name="Ravi A."/>
            <person name="Getino M."/>
            <person name="Pursley I."/>
            <person name="Horton D.L."/>
            <person name="Alikhan N.F."/>
            <person name="Baker D."/>
            <person name="Gharbi K."/>
            <person name="Hall N."/>
            <person name="Watson M."/>
            <person name="Adriaenssens E.M."/>
            <person name="Foster-Nyarko E."/>
            <person name="Jarju S."/>
            <person name="Secka A."/>
            <person name="Antonio M."/>
            <person name="Oren A."/>
            <person name="Chaudhuri R.R."/>
            <person name="La Ragione R."/>
            <person name="Hildebrand F."/>
            <person name="Pallen M.J."/>
        </authorList>
    </citation>
    <scope>NUCLEOTIDE SEQUENCE</scope>
    <source>
        <strain evidence="10">9264</strain>
    </source>
</reference>
<dbReference type="GO" id="GO:0006282">
    <property type="term" value="P:regulation of DNA repair"/>
    <property type="evidence" value="ECO:0007669"/>
    <property type="project" value="UniProtKB-UniRule"/>
</dbReference>
<name>A0A9D2REP6_9BURK</name>
<dbReference type="HAMAP" id="MF_01114">
    <property type="entry name" value="RecX"/>
    <property type="match status" value="1"/>
</dbReference>
<evidence type="ECO:0000313" key="10">
    <source>
        <dbReference type="EMBL" id="HJD43839.1"/>
    </source>
</evidence>
<dbReference type="NCBIfam" id="NF001055">
    <property type="entry name" value="PRK00117.2-5"/>
    <property type="match status" value="1"/>
</dbReference>